<dbReference type="OrthoDB" id="10362763at2759"/>
<evidence type="ECO:0000313" key="3">
    <source>
        <dbReference type="Proteomes" id="UP000252519"/>
    </source>
</evidence>
<comment type="caution">
    <text evidence="2">The sequence shown here is derived from an EMBL/GenBank/DDBJ whole genome shotgun (WGS) entry which is preliminary data.</text>
</comment>
<accession>A0A368H2L9</accession>
<evidence type="ECO:0000313" key="2">
    <source>
        <dbReference type="EMBL" id="RCN49859.1"/>
    </source>
</evidence>
<evidence type="ECO:0000256" key="1">
    <source>
        <dbReference type="SAM" id="SignalP"/>
    </source>
</evidence>
<feature type="signal peptide" evidence="1">
    <location>
        <begin position="1"/>
        <end position="24"/>
    </location>
</feature>
<sequence>MFPSFFAAALLAILLGFYPMSIDAMQMFPFCKELGRYKMRDNIKKIVIGQVSTAEPLRGHLISTTIIYDCVLEGLAVLEMKRRGPANACTSAGQFFTEKFEDTKRAGYKPKQFIEQAVKSFYPTIGKLGVMGKYGCSYATDEIKYKLVCVFMALTGAIYRFIVTSSETLTETSRAEMVNKWHPSVFVVKTLLYTL</sequence>
<dbReference type="EMBL" id="JOJR01000029">
    <property type="protein sequence ID" value="RCN49859.1"/>
    <property type="molecule type" value="Genomic_DNA"/>
</dbReference>
<keyword evidence="3" id="KW-1185">Reference proteome</keyword>
<name>A0A368H2L9_ANCCA</name>
<dbReference type="InterPro" id="IPR035109">
    <property type="entry name" value="ASPR"/>
</dbReference>
<organism evidence="2 3">
    <name type="scientific">Ancylostoma caninum</name>
    <name type="common">Dog hookworm</name>
    <dbReference type="NCBI Taxonomy" id="29170"/>
    <lineage>
        <taxon>Eukaryota</taxon>
        <taxon>Metazoa</taxon>
        <taxon>Ecdysozoa</taxon>
        <taxon>Nematoda</taxon>
        <taxon>Chromadorea</taxon>
        <taxon>Rhabditida</taxon>
        <taxon>Rhabditina</taxon>
        <taxon>Rhabditomorpha</taxon>
        <taxon>Strongyloidea</taxon>
        <taxon>Ancylostomatidae</taxon>
        <taxon>Ancylostomatinae</taxon>
        <taxon>Ancylostoma</taxon>
    </lineage>
</organism>
<dbReference type="Proteomes" id="UP000252519">
    <property type="component" value="Unassembled WGS sequence"/>
</dbReference>
<gene>
    <name evidence="2" type="ORF">ANCCAN_04104</name>
</gene>
<feature type="chain" id="PRO_5016835157" evidence="1">
    <location>
        <begin position="25"/>
        <end position="195"/>
    </location>
</feature>
<dbReference type="Pfam" id="PF17641">
    <property type="entry name" value="ASPRs"/>
    <property type="match status" value="1"/>
</dbReference>
<protein>
    <submittedName>
        <fullName evidence="2">Uncharacterized protein</fullName>
    </submittedName>
</protein>
<proteinExistence type="predicted"/>
<keyword evidence="1" id="KW-0732">Signal</keyword>
<reference evidence="2 3" key="1">
    <citation type="submission" date="2014-10" db="EMBL/GenBank/DDBJ databases">
        <title>Draft genome of the hookworm Ancylostoma caninum.</title>
        <authorList>
            <person name="Mitreva M."/>
        </authorList>
    </citation>
    <scope>NUCLEOTIDE SEQUENCE [LARGE SCALE GENOMIC DNA]</scope>
    <source>
        <strain evidence="2 3">Baltimore</strain>
    </source>
</reference>
<dbReference type="AlphaFoldDB" id="A0A368H2L9"/>